<reference evidence="1" key="1">
    <citation type="submission" date="2022-04" db="EMBL/GenBank/DDBJ databases">
        <authorList>
            <person name="Friedrich I."/>
            <person name="Schneider D."/>
            <person name="Poehlein A."/>
            <person name="Hertel R."/>
            <person name="Daniel R."/>
        </authorList>
    </citation>
    <scope>NUCLEOTIDE SEQUENCE</scope>
</reference>
<evidence type="ECO:0000313" key="2">
    <source>
        <dbReference type="Proteomes" id="UP001055634"/>
    </source>
</evidence>
<accession>A0A9E7SQT6</accession>
<gene>
    <name evidence="1" type="ORF">GURKE_02330</name>
</gene>
<evidence type="ECO:0000313" key="1">
    <source>
        <dbReference type="EMBL" id="UTC28264.1"/>
    </source>
</evidence>
<keyword evidence="2" id="KW-1185">Reference proteome</keyword>
<organism evidence="1 2">
    <name type="scientific">Brevundimonas phage vB_BpoS-Gurke</name>
    <dbReference type="NCBI Taxonomy" id="2948599"/>
    <lineage>
        <taxon>Viruses</taxon>
        <taxon>Duplodnaviria</taxon>
        <taxon>Heunggongvirae</taxon>
        <taxon>Uroviricota</taxon>
        <taxon>Caudoviricetes</taxon>
        <taxon>Jeanschmidtviridae</taxon>
        <taxon>Kikimoravirus</taxon>
        <taxon>Kikimoravirus gurke</taxon>
    </lineage>
</organism>
<name>A0A9E7SQT6_9CAUD</name>
<sequence length="92" mass="9878">MNTAKLALVDTPAAPALSPAAQRLQAQADAMRHDAEEALGVLLTQLMWCAAEARALAEVDRVWGDKTRDILRQVSSAAGSSHDMLSKRPPKD</sequence>
<dbReference type="EMBL" id="ON529850">
    <property type="protein sequence ID" value="UTC28264.1"/>
    <property type="molecule type" value="Genomic_DNA"/>
</dbReference>
<proteinExistence type="predicted"/>
<dbReference type="Proteomes" id="UP001055634">
    <property type="component" value="Segment"/>
</dbReference>
<protein>
    <submittedName>
        <fullName evidence="1">Uncharacterized protein</fullName>
    </submittedName>
</protein>